<dbReference type="InterPro" id="IPR042098">
    <property type="entry name" value="TauD-like_sf"/>
</dbReference>
<dbReference type="PANTHER" id="PTHR10696">
    <property type="entry name" value="GAMMA-BUTYROBETAINE HYDROXYLASE-RELATED"/>
    <property type="match status" value="1"/>
</dbReference>
<protein>
    <recommendedName>
        <fullName evidence="2">TauD/TfdA-like domain-containing protein</fullName>
    </recommendedName>
</protein>
<dbReference type="AlphaFoldDB" id="A0AAN7B4T9"/>
<comment type="caution">
    <text evidence="3">The sequence shown here is derived from an EMBL/GenBank/DDBJ whole genome shotgun (WGS) entry which is preliminary data.</text>
</comment>
<sequence>MSESVIYQVEDGAAVTNLNSMKRFEVAQSMLWNAEDMMAKTKPSSVPPYVVIVDSHEEAREVDSALKRSKQLDGNSINPTTFSLPSPIRLKLEEARGALFHGRGFVVIRLGVDLKSYTEEEKVTLFLGVASYLCDEIGVQDKTGAAITHVTSARHWTVPSELRHGIHTASALAFHSDVGCDILALHCRSQAEKGGHTYLASALNIYRDLLTSYPDCLDTLTQPAWPIQIAANPPRHILAPLIQVSQGKVWISVDPGRLGLHPVTAQSGIKTDIPELTPRQHEALRVLNSLASKHRLRLETRPGDMVFISNWSHLHARDAFEDPIEGPPRHLVRLWMRDSKLSWSPVPESMRVPWEAAYGNDLIQRRFPAYPARKYKTPAYTAGSAAFMLEEADDVNCETADSEATSG</sequence>
<dbReference type="InterPro" id="IPR003819">
    <property type="entry name" value="TauD/TfdA-like"/>
</dbReference>
<accession>A0AAN7B4T9</accession>
<dbReference type="EMBL" id="MU858186">
    <property type="protein sequence ID" value="KAK4210037.1"/>
    <property type="molecule type" value="Genomic_DNA"/>
</dbReference>
<evidence type="ECO:0000313" key="3">
    <source>
        <dbReference type="EMBL" id="KAK4210037.1"/>
    </source>
</evidence>
<evidence type="ECO:0000313" key="4">
    <source>
        <dbReference type="Proteomes" id="UP001301769"/>
    </source>
</evidence>
<dbReference type="Pfam" id="PF02668">
    <property type="entry name" value="TauD"/>
    <property type="match status" value="1"/>
</dbReference>
<keyword evidence="1" id="KW-0560">Oxidoreductase</keyword>
<reference evidence="3" key="2">
    <citation type="submission" date="2023-05" db="EMBL/GenBank/DDBJ databases">
        <authorList>
            <consortium name="Lawrence Berkeley National Laboratory"/>
            <person name="Steindorff A."/>
            <person name="Hensen N."/>
            <person name="Bonometti L."/>
            <person name="Westerberg I."/>
            <person name="Brannstrom I.O."/>
            <person name="Guillou S."/>
            <person name="Cros-Aarteil S."/>
            <person name="Calhoun S."/>
            <person name="Haridas S."/>
            <person name="Kuo A."/>
            <person name="Mondo S."/>
            <person name="Pangilinan J."/>
            <person name="Riley R."/>
            <person name="Labutti K."/>
            <person name="Andreopoulos B."/>
            <person name="Lipzen A."/>
            <person name="Chen C."/>
            <person name="Yanf M."/>
            <person name="Daum C."/>
            <person name="Ng V."/>
            <person name="Clum A."/>
            <person name="Ohm R."/>
            <person name="Martin F."/>
            <person name="Silar P."/>
            <person name="Natvig D."/>
            <person name="Lalanne C."/>
            <person name="Gautier V."/>
            <person name="Ament-Velasquez S.L."/>
            <person name="Kruys A."/>
            <person name="Hutchinson M.I."/>
            <person name="Powell A.J."/>
            <person name="Barry K."/>
            <person name="Miller A.N."/>
            <person name="Grigoriev I.V."/>
            <person name="Debuchy R."/>
            <person name="Gladieux P."/>
            <person name="Thoren M.H."/>
            <person name="Johannesson H."/>
        </authorList>
    </citation>
    <scope>NUCLEOTIDE SEQUENCE</scope>
    <source>
        <strain evidence="3">PSN293</strain>
    </source>
</reference>
<dbReference type="SUPFAM" id="SSF51197">
    <property type="entry name" value="Clavaminate synthase-like"/>
    <property type="match status" value="1"/>
</dbReference>
<reference evidence="3" key="1">
    <citation type="journal article" date="2023" name="Mol. Phylogenet. Evol.">
        <title>Genome-scale phylogeny and comparative genomics of the fungal order Sordariales.</title>
        <authorList>
            <person name="Hensen N."/>
            <person name="Bonometti L."/>
            <person name="Westerberg I."/>
            <person name="Brannstrom I.O."/>
            <person name="Guillou S."/>
            <person name="Cros-Aarteil S."/>
            <person name="Calhoun S."/>
            <person name="Haridas S."/>
            <person name="Kuo A."/>
            <person name="Mondo S."/>
            <person name="Pangilinan J."/>
            <person name="Riley R."/>
            <person name="LaButti K."/>
            <person name="Andreopoulos B."/>
            <person name="Lipzen A."/>
            <person name="Chen C."/>
            <person name="Yan M."/>
            <person name="Daum C."/>
            <person name="Ng V."/>
            <person name="Clum A."/>
            <person name="Steindorff A."/>
            <person name="Ohm R.A."/>
            <person name="Martin F."/>
            <person name="Silar P."/>
            <person name="Natvig D.O."/>
            <person name="Lalanne C."/>
            <person name="Gautier V."/>
            <person name="Ament-Velasquez S.L."/>
            <person name="Kruys A."/>
            <person name="Hutchinson M.I."/>
            <person name="Powell A.J."/>
            <person name="Barry K."/>
            <person name="Miller A.N."/>
            <person name="Grigoriev I.V."/>
            <person name="Debuchy R."/>
            <person name="Gladieux P."/>
            <person name="Hiltunen Thoren M."/>
            <person name="Johannesson H."/>
        </authorList>
    </citation>
    <scope>NUCLEOTIDE SEQUENCE</scope>
    <source>
        <strain evidence="3">PSN293</strain>
    </source>
</reference>
<dbReference type="InterPro" id="IPR050411">
    <property type="entry name" value="AlphaKG_dependent_hydroxylases"/>
</dbReference>
<evidence type="ECO:0000259" key="2">
    <source>
        <dbReference type="Pfam" id="PF02668"/>
    </source>
</evidence>
<keyword evidence="4" id="KW-1185">Reference proteome</keyword>
<dbReference type="GO" id="GO:0016491">
    <property type="term" value="F:oxidoreductase activity"/>
    <property type="evidence" value="ECO:0007669"/>
    <property type="project" value="UniProtKB-KW"/>
</dbReference>
<dbReference type="Proteomes" id="UP001301769">
    <property type="component" value="Unassembled WGS sequence"/>
</dbReference>
<feature type="domain" description="TauD/TfdA-like" evidence="2">
    <location>
        <begin position="74"/>
        <end position="335"/>
    </location>
</feature>
<name>A0AAN7B4T9_9PEZI</name>
<evidence type="ECO:0000256" key="1">
    <source>
        <dbReference type="ARBA" id="ARBA00023002"/>
    </source>
</evidence>
<dbReference type="Gene3D" id="3.60.130.10">
    <property type="entry name" value="Clavaminate synthase-like"/>
    <property type="match status" value="1"/>
</dbReference>
<proteinExistence type="predicted"/>
<gene>
    <name evidence="3" type="ORF">QBC37DRAFT_41751</name>
</gene>
<dbReference type="PANTHER" id="PTHR10696:SF54">
    <property type="entry name" value="FAMILY OXIDOREDUCTASE, PUTATIVE (AFU_ORTHOLOGUE AFUA_4G13850)-RELATED"/>
    <property type="match status" value="1"/>
</dbReference>
<organism evidence="3 4">
    <name type="scientific">Rhypophila decipiens</name>
    <dbReference type="NCBI Taxonomy" id="261697"/>
    <lineage>
        <taxon>Eukaryota</taxon>
        <taxon>Fungi</taxon>
        <taxon>Dikarya</taxon>
        <taxon>Ascomycota</taxon>
        <taxon>Pezizomycotina</taxon>
        <taxon>Sordariomycetes</taxon>
        <taxon>Sordariomycetidae</taxon>
        <taxon>Sordariales</taxon>
        <taxon>Naviculisporaceae</taxon>
        <taxon>Rhypophila</taxon>
    </lineage>
</organism>